<dbReference type="Gene3D" id="3.30.470.30">
    <property type="entry name" value="DNA ligase/mRNA capping enzyme"/>
    <property type="match status" value="1"/>
</dbReference>
<keyword evidence="14" id="KW-0238">DNA-binding</keyword>
<dbReference type="NCBIfam" id="TIGR02779">
    <property type="entry name" value="NHEJ_ligase_lig"/>
    <property type="match status" value="1"/>
</dbReference>
<dbReference type="InterPro" id="IPR033651">
    <property type="entry name" value="PaeLigD_Pol-like"/>
</dbReference>
<evidence type="ECO:0000256" key="3">
    <source>
        <dbReference type="ARBA" id="ARBA00022598"/>
    </source>
</evidence>
<reference evidence="23" key="1">
    <citation type="submission" date="2021-03" db="EMBL/GenBank/DDBJ databases">
        <title>Genome sequencing and assembly of Tianweitania sediminis.</title>
        <authorList>
            <person name="Chhetri G."/>
        </authorList>
    </citation>
    <scope>NUCLEOTIDE SEQUENCE</scope>
    <source>
        <strain evidence="23">Z8</strain>
    </source>
</reference>
<dbReference type="Pfam" id="PF13298">
    <property type="entry name" value="LigD_N"/>
    <property type="match status" value="1"/>
</dbReference>
<dbReference type="CDD" id="cd07906">
    <property type="entry name" value="Adenylation_DNA_ligase_LigD_LigC"/>
    <property type="match status" value="1"/>
</dbReference>
<comment type="caution">
    <text evidence="23">The sequence shown here is derived from an EMBL/GenBank/DDBJ whole genome shotgun (WGS) entry which is preliminary data.</text>
</comment>
<keyword evidence="6" id="KW-0540">Nuclease</keyword>
<dbReference type="RefSeq" id="WP_209333408.1">
    <property type="nucleotide sequence ID" value="NZ_JAGIYY010000001.1"/>
</dbReference>
<keyword evidence="15" id="KW-0233">DNA recombination</keyword>
<evidence type="ECO:0000256" key="5">
    <source>
        <dbReference type="ARBA" id="ARBA00022695"/>
    </source>
</evidence>
<dbReference type="PROSITE" id="PS50160">
    <property type="entry name" value="DNA_LIGASE_A3"/>
    <property type="match status" value="1"/>
</dbReference>
<keyword evidence="4" id="KW-0808">Transferase</keyword>
<evidence type="ECO:0000256" key="15">
    <source>
        <dbReference type="ARBA" id="ARBA00023172"/>
    </source>
</evidence>
<dbReference type="GO" id="GO:0003887">
    <property type="term" value="F:DNA-directed DNA polymerase activity"/>
    <property type="evidence" value="ECO:0007669"/>
    <property type="project" value="UniProtKB-KW"/>
</dbReference>
<keyword evidence="17" id="KW-0464">Manganese</keyword>
<dbReference type="InterPro" id="IPR014144">
    <property type="entry name" value="LigD_PE_domain"/>
</dbReference>
<evidence type="ECO:0000256" key="20">
    <source>
        <dbReference type="ARBA" id="ARBA00034003"/>
    </source>
</evidence>
<dbReference type="GO" id="GO:0006310">
    <property type="term" value="P:DNA recombination"/>
    <property type="evidence" value="ECO:0007669"/>
    <property type="project" value="UniProtKB-KW"/>
</dbReference>
<keyword evidence="9" id="KW-0227">DNA damage</keyword>
<dbReference type="Pfam" id="PF21686">
    <property type="entry name" value="LigD_Prim-Pol"/>
    <property type="match status" value="1"/>
</dbReference>
<dbReference type="InterPro" id="IPR014143">
    <property type="entry name" value="NHEJ_ligase_prk"/>
</dbReference>
<evidence type="ECO:0000256" key="13">
    <source>
        <dbReference type="ARBA" id="ARBA00022932"/>
    </source>
</evidence>
<dbReference type="Pfam" id="PF01068">
    <property type="entry name" value="DNA_ligase_A_M"/>
    <property type="match status" value="1"/>
</dbReference>
<dbReference type="PANTHER" id="PTHR42705:SF2">
    <property type="entry name" value="BIFUNCTIONAL NON-HOMOLOGOUS END JOINING PROTEIN LIGD"/>
    <property type="match status" value="1"/>
</dbReference>
<dbReference type="GO" id="GO:0003910">
    <property type="term" value="F:DNA ligase (ATP) activity"/>
    <property type="evidence" value="ECO:0007669"/>
    <property type="project" value="UniProtKB-EC"/>
</dbReference>
<keyword evidence="18" id="KW-0511">Multifunctional enzyme</keyword>
<dbReference type="EC" id="6.5.1.1" evidence="2"/>
<evidence type="ECO:0000313" key="23">
    <source>
        <dbReference type="EMBL" id="MBP0437397.1"/>
    </source>
</evidence>
<feature type="region of interest" description="Disordered" evidence="21">
    <location>
        <begin position="165"/>
        <end position="232"/>
    </location>
</feature>
<protein>
    <recommendedName>
        <fullName evidence="2">DNA ligase (ATP)</fullName>
        <ecNumber evidence="2">6.5.1.1</ecNumber>
    </recommendedName>
    <alternativeName>
        <fullName evidence="19">NHEJ DNA polymerase</fullName>
    </alternativeName>
</protein>
<keyword evidence="7" id="KW-0479">Metal-binding</keyword>
<evidence type="ECO:0000256" key="4">
    <source>
        <dbReference type="ARBA" id="ARBA00022679"/>
    </source>
</evidence>
<gene>
    <name evidence="23" type="primary">ligD</name>
    <name evidence="23" type="ORF">J5Y06_01870</name>
</gene>
<keyword evidence="11" id="KW-0269">Exonuclease</keyword>
<evidence type="ECO:0000256" key="2">
    <source>
        <dbReference type="ARBA" id="ARBA00012727"/>
    </source>
</evidence>
<evidence type="ECO:0000256" key="6">
    <source>
        <dbReference type="ARBA" id="ARBA00022722"/>
    </source>
</evidence>
<evidence type="ECO:0000256" key="18">
    <source>
        <dbReference type="ARBA" id="ARBA00023268"/>
    </source>
</evidence>
<evidence type="ECO:0000256" key="7">
    <source>
        <dbReference type="ARBA" id="ARBA00022723"/>
    </source>
</evidence>
<dbReference type="PANTHER" id="PTHR42705">
    <property type="entry name" value="BIFUNCTIONAL NON-HOMOLOGOUS END JOINING PROTEIN LIGD"/>
    <property type="match status" value="1"/>
</dbReference>
<feature type="domain" description="ATP-dependent DNA ligase family profile" evidence="22">
    <location>
        <begin position="348"/>
        <end position="463"/>
    </location>
</feature>
<keyword evidence="13" id="KW-0239">DNA-directed DNA polymerase</keyword>
<evidence type="ECO:0000256" key="16">
    <source>
        <dbReference type="ARBA" id="ARBA00023204"/>
    </source>
</evidence>
<feature type="compositionally biased region" description="Basic and acidic residues" evidence="21">
    <location>
        <begin position="165"/>
        <end position="185"/>
    </location>
</feature>
<dbReference type="GO" id="GO:0005524">
    <property type="term" value="F:ATP binding"/>
    <property type="evidence" value="ECO:0007669"/>
    <property type="project" value="UniProtKB-KW"/>
</dbReference>
<dbReference type="Gene3D" id="3.30.1490.70">
    <property type="match status" value="1"/>
</dbReference>
<evidence type="ECO:0000256" key="9">
    <source>
        <dbReference type="ARBA" id="ARBA00022763"/>
    </source>
</evidence>
<keyword evidence="12" id="KW-0067">ATP-binding</keyword>
<dbReference type="NCBIfam" id="TIGR02778">
    <property type="entry name" value="ligD_pol"/>
    <property type="match status" value="1"/>
</dbReference>
<dbReference type="EMBL" id="JAGIYY010000001">
    <property type="protein sequence ID" value="MBP0437397.1"/>
    <property type="molecule type" value="Genomic_DNA"/>
</dbReference>
<evidence type="ECO:0000256" key="17">
    <source>
        <dbReference type="ARBA" id="ARBA00023211"/>
    </source>
</evidence>
<dbReference type="GO" id="GO:0004527">
    <property type="term" value="F:exonuclease activity"/>
    <property type="evidence" value="ECO:0007669"/>
    <property type="project" value="UniProtKB-KW"/>
</dbReference>
<dbReference type="InterPro" id="IPR052171">
    <property type="entry name" value="NHEJ_LigD"/>
</dbReference>
<sequence>MALEEYKRKRDFTRTAEPRGRVSKAKLTANSFCIQKHDATRLHYDLRLELDGVLKSWAVTRGPSLDTDEKRLAVQTEDHPLDYGDFEGTIPKGEYGGGTVLLWDRGTWSPVHDAHKGLAKGHLEFELDGEKLQGRWHLVRMPRRRGEKRDNWLLIKAHDGEARPLDEGDILQERPESVKTGRDLDEIAGEAPGWSSKTGKIKTPRKTAEKQPSKPRAAAKNASPVEAKQTGIRKVPAAEKGALPEFLQPGLASLVTKAPAGGRWVHEIKFDGYRLQARIDKGKVQLLTRTGLDWTEKFGDPVVAALAALHVQSALIDGELVVEGASGASDFSALQADLSAGRRDRFIYYAFDLMHLDGQDLSKAKLLDRKAALEEILASAGDPLRYSSHFTEDGEVVKAHACKLNLEGIISKLADDPYPVGRSKSWVKAKCSSRQEAVIAGYVPSTVDKRLIGSLVMGVYDNGDLQHIGRVGTGYSRETAAELYKRLQPLQRKTSSFAGKLAAAERKDVVFLEPVMVAEIEFRGWTGDGHLRHASFRGLREDKPATEVVREDAAAVTAPVATRTTPELPSSVKLTHPDRLYWPDDGVTKQGLANYYAEVWEAMAPFVVDRPLALLRCPDGINGQCFFQKHVWRGANKAIKLFKDPQDDASEEPLVMISALEGLIGLVQAGALELHPWGSTIKKLEQPDTIIMDLDPGEGVSWERICDAAREIKARFEDLGLAAFVKTSGGKGLHVVSPLKPKADWDTTKAFTKQIAESMAADSPDEFVSVITKSKRKNKILVDYLRNGRNATAVAAYSSRARKGAAVSMPVAWDELGPNIRPDGFTVENAPAHVANRGSDPWADFRKAAQLLPKLPSKRR</sequence>
<dbReference type="Gene3D" id="2.40.50.140">
    <property type="entry name" value="Nucleic acid-binding proteins"/>
    <property type="match status" value="1"/>
</dbReference>
<evidence type="ECO:0000256" key="1">
    <source>
        <dbReference type="ARBA" id="ARBA00001936"/>
    </source>
</evidence>
<evidence type="ECO:0000256" key="21">
    <source>
        <dbReference type="SAM" id="MobiDB-lite"/>
    </source>
</evidence>
<evidence type="ECO:0000259" key="22">
    <source>
        <dbReference type="PROSITE" id="PS50160"/>
    </source>
</evidence>
<keyword evidence="5" id="KW-0548">Nucleotidyltransferase</keyword>
<accession>A0A8J7R4N8</accession>
<comment type="catalytic activity">
    <reaction evidence="20">
        <text>ATP + (deoxyribonucleotide)n-3'-hydroxyl + 5'-phospho-(deoxyribonucleotide)m = (deoxyribonucleotide)n+m + AMP + diphosphate.</text>
        <dbReference type="EC" id="6.5.1.1"/>
    </reaction>
</comment>
<evidence type="ECO:0000256" key="10">
    <source>
        <dbReference type="ARBA" id="ARBA00022801"/>
    </source>
</evidence>
<dbReference type="InterPro" id="IPR014145">
    <property type="entry name" value="LigD_pol_dom"/>
</dbReference>
<dbReference type="CDD" id="cd04862">
    <property type="entry name" value="PaeLigD_Pol_like"/>
    <property type="match status" value="1"/>
</dbReference>
<keyword evidence="24" id="KW-1185">Reference proteome</keyword>
<dbReference type="InterPro" id="IPR014146">
    <property type="entry name" value="LigD_ligase_dom"/>
</dbReference>
<dbReference type="Proteomes" id="UP000666240">
    <property type="component" value="Unassembled WGS sequence"/>
</dbReference>
<dbReference type="NCBIfam" id="NF004628">
    <property type="entry name" value="PRK05972.1"/>
    <property type="match status" value="1"/>
</dbReference>
<evidence type="ECO:0000313" key="24">
    <source>
        <dbReference type="Proteomes" id="UP000666240"/>
    </source>
</evidence>
<dbReference type="GO" id="GO:0006281">
    <property type="term" value="P:DNA repair"/>
    <property type="evidence" value="ECO:0007669"/>
    <property type="project" value="UniProtKB-KW"/>
</dbReference>
<keyword evidence="3 23" id="KW-0436">Ligase</keyword>
<dbReference type="GO" id="GO:0046872">
    <property type="term" value="F:metal ion binding"/>
    <property type="evidence" value="ECO:0007669"/>
    <property type="project" value="UniProtKB-KW"/>
</dbReference>
<comment type="cofactor">
    <cofactor evidence="1">
        <name>Mn(2+)</name>
        <dbReference type="ChEBI" id="CHEBI:29035"/>
    </cofactor>
</comment>
<dbReference type="CDD" id="cd07971">
    <property type="entry name" value="OBF_DNA_ligase_LigD"/>
    <property type="match status" value="1"/>
</dbReference>
<dbReference type="AlphaFoldDB" id="A0A8J7R4N8"/>
<dbReference type="InterPro" id="IPR012340">
    <property type="entry name" value="NA-bd_OB-fold"/>
</dbReference>
<keyword evidence="16" id="KW-0234">DNA repair</keyword>
<dbReference type="NCBIfam" id="TIGR02777">
    <property type="entry name" value="LigD_PE_dom"/>
    <property type="match status" value="1"/>
</dbReference>
<organism evidence="23 24">
    <name type="scientific">Tianweitania sediminis</name>
    <dbReference type="NCBI Taxonomy" id="1502156"/>
    <lineage>
        <taxon>Bacteria</taxon>
        <taxon>Pseudomonadati</taxon>
        <taxon>Pseudomonadota</taxon>
        <taxon>Alphaproteobacteria</taxon>
        <taxon>Hyphomicrobiales</taxon>
        <taxon>Phyllobacteriaceae</taxon>
        <taxon>Tianweitania</taxon>
    </lineage>
</organism>
<dbReference type="SUPFAM" id="SSF50249">
    <property type="entry name" value="Nucleic acid-binding proteins"/>
    <property type="match status" value="1"/>
</dbReference>
<dbReference type="NCBIfam" id="TIGR02776">
    <property type="entry name" value="NHEJ_ligase_prk"/>
    <property type="match status" value="1"/>
</dbReference>
<evidence type="ECO:0000256" key="19">
    <source>
        <dbReference type="ARBA" id="ARBA00029943"/>
    </source>
</evidence>
<dbReference type="InterPro" id="IPR012309">
    <property type="entry name" value="DNA_ligase_ATP-dep_C"/>
</dbReference>
<evidence type="ECO:0000256" key="8">
    <source>
        <dbReference type="ARBA" id="ARBA00022741"/>
    </source>
</evidence>
<keyword evidence="8" id="KW-0547">Nucleotide-binding</keyword>
<evidence type="ECO:0000256" key="11">
    <source>
        <dbReference type="ARBA" id="ARBA00022839"/>
    </source>
</evidence>
<dbReference type="SUPFAM" id="SSF56091">
    <property type="entry name" value="DNA ligase/mRNA capping enzyme, catalytic domain"/>
    <property type="match status" value="1"/>
</dbReference>
<keyword evidence="10" id="KW-0378">Hydrolase</keyword>
<dbReference type="Pfam" id="PF04679">
    <property type="entry name" value="DNA_ligase_A_C"/>
    <property type="match status" value="1"/>
</dbReference>
<dbReference type="Gene3D" id="3.90.920.10">
    <property type="entry name" value="DNA primase, PRIM domain"/>
    <property type="match status" value="1"/>
</dbReference>
<evidence type="ECO:0000256" key="12">
    <source>
        <dbReference type="ARBA" id="ARBA00022840"/>
    </source>
</evidence>
<name>A0A8J7R4N8_9HYPH</name>
<evidence type="ECO:0000256" key="14">
    <source>
        <dbReference type="ARBA" id="ARBA00023125"/>
    </source>
</evidence>
<proteinExistence type="predicted"/>
<dbReference type="GO" id="GO:0003677">
    <property type="term" value="F:DNA binding"/>
    <property type="evidence" value="ECO:0007669"/>
    <property type="project" value="UniProtKB-KW"/>
</dbReference>
<dbReference type="InterPro" id="IPR012310">
    <property type="entry name" value="DNA_ligase_ATP-dep_cent"/>
</dbReference>